<dbReference type="AlphaFoldDB" id="A0A9Q5B0V7"/>
<proteinExistence type="predicted"/>
<sequence>MPAHDRHTPALSAVDPRGLAVRLIAYCRTDGSATAQTRIHRVGFDATGKACAQWDPRLWALRSQEAGVPSNLENVFSLSGVLLRSLSVDAGLRVNLLGELGQVLHSWDGRGSQQQLEYDGLLRPVAVFEQALNASQICIARYLYGAADQASAVYNRYGQLIRRDDPAGTCHFKNFSIQGERLEQCQHFVQALEPPHWPQALSERDGLLEPQAGATTQMRFNAQGDVVALIDGQGNERQFDYTVDGLLGSARLRLNGAGYQVLVHSMDYDAQGQIAEETAGNGVVSRFEYNPADGRLMRLYASLTEPQALQDLNYVYDPRGNILSVEDKALPVRFFANQRIEPVSHYVYDSLYQLVSATGWEAGSANQGPGQITDPQAVATYHQTYAYDAGGNLLQLIHHGPQSHGRLLIAGQYSNRCLPDRNGQVPTQADIAAGFDGCGNLRLLENTRVMNWNLRNQLSEVRPVVRESGLDDSEYYIYDSDGLRLRKIRSVQTNVRTVTSETRYLPGLEVRMNKASGETLYVINTEAGRNGVQVLCWKDSPPSGVVNRQYRYTLGDHLGSSTLELDSQAKVIRRETYHPFGTLAISEAGDSSESSYRTLWYSGKERDATGLYYYGLRYYMPWLQRWVNPDPGGYGDGPDLYAFVGNNPITFVDTDGAVRIDVSNLTKEQRKAIGVDEPQLQPASKVYDAGRGEVKPSSKVRELNSEMYKSFKQAHVTNLVTKTLLIEGSPNQYVDLWRSSKEPMDFIQQRRYNQGTSAYIQCRTGNCGEHSEIAFSLLASTKTEQPVFQVAAKGIDHNFVVIGDRRQMSDEKLVIVDPWVNFPMVHTADVGAFEIGGTLQQAGRDAMPQYRLDDATLKVNSEMVFPVIGIVGGVSDKRKRSIKAFDVMLTAQSPTGKSPLFEQLFSMEDKYRGMLYTKPGKEKKFNALPATFVQGRMQNYSNYMTVHYGLQRP</sequence>
<dbReference type="PANTHER" id="PTHR32305">
    <property type="match status" value="1"/>
</dbReference>
<dbReference type="RefSeq" id="WP_095040674.1">
    <property type="nucleotide sequence ID" value="NZ_CAUQAK010000076.1"/>
</dbReference>
<reference evidence="1 2" key="1">
    <citation type="journal article" date="2020" name="Front. Microbiol.">
        <title>Genetic Organization of the aprX-lipA2 Operon Affects the Proteolytic Potential of Pseudomonas Species in Milk.</title>
        <authorList>
            <person name="Maier C."/>
            <person name="Huptas C."/>
            <person name="von Neubeck M."/>
            <person name="Scherer S."/>
            <person name="Wenning M."/>
            <person name="Lucking G."/>
        </authorList>
    </citation>
    <scope>NUCLEOTIDE SEQUENCE [LARGE SCALE GENOMIC DNA]</scope>
    <source>
        <strain evidence="1 2">WS 5094</strain>
    </source>
</reference>
<dbReference type="EMBL" id="JAAQYX010000016">
    <property type="protein sequence ID" value="NNB50235.1"/>
    <property type="molecule type" value="Genomic_DNA"/>
</dbReference>
<protein>
    <submittedName>
        <fullName evidence="1">RHS repeat protein</fullName>
    </submittedName>
</protein>
<dbReference type="Gene3D" id="2.180.10.10">
    <property type="entry name" value="RHS repeat-associated core"/>
    <property type="match status" value="1"/>
</dbReference>
<accession>A0A9Q5B0V7</accession>
<comment type="caution">
    <text evidence="1">The sequence shown here is derived from an EMBL/GenBank/DDBJ whole genome shotgun (WGS) entry which is preliminary data.</text>
</comment>
<name>A0A9Q5B0V7_PSEFR</name>
<dbReference type="NCBIfam" id="TIGR03696">
    <property type="entry name" value="Rhs_assc_core"/>
    <property type="match status" value="1"/>
</dbReference>
<dbReference type="PANTHER" id="PTHR32305:SF15">
    <property type="entry name" value="PROTEIN RHSA-RELATED"/>
    <property type="match status" value="1"/>
</dbReference>
<dbReference type="InterPro" id="IPR022385">
    <property type="entry name" value="Rhs_assc_core"/>
</dbReference>
<evidence type="ECO:0000313" key="2">
    <source>
        <dbReference type="Proteomes" id="UP000564604"/>
    </source>
</evidence>
<dbReference type="Proteomes" id="UP000564604">
    <property type="component" value="Unassembled WGS sequence"/>
</dbReference>
<gene>
    <name evidence="1" type="ORF">HBN89_13295</name>
</gene>
<dbReference type="InterPro" id="IPR050708">
    <property type="entry name" value="T6SS_VgrG/RHS"/>
</dbReference>
<evidence type="ECO:0000313" key="1">
    <source>
        <dbReference type="EMBL" id="NNB50235.1"/>
    </source>
</evidence>
<organism evidence="1 2">
    <name type="scientific">Pseudomonas fragi</name>
    <dbReference type="NCBI Taxonomy" id="296"/>
    <lineage>
        <taxon>Bacteria</taxon>
        <taxon>Pseudomonadati</taxon>
        <taxon>Pseudomonadota</taxon>
        <taxon>Gammaproteobacteria</taxon>
        <taxon>Pseudomonadales</taxon>
        <taxon>Pseudomonadaceae</taxon>
        <taxon>Pseudomonas</taxon>
    </lineage>
</organism>